<reference evidence="2" key="1">
    <citation type="thesis" date="2021" institute="BYU ScholarsArchive" country="Provo, UT, USA">
        <title>Applications of and Algorithms for Genome Assembly and Genomic Analyses with an Emphasis on Marine Teleosts.</title>
        <authorList>
            <person name="Pickett B.D."/>
        </authorList>
    </citation>
    <scope>NUCLEOTIDE SEQUENCE</scope>
    <source>
        <strain evidence="2">HI-2016</strain>
    </source>
</reference>
<evidence type="ECO:0000313" key="2">
    <source>
        <dbReference type="EMBL" id="KAG9339041.1"/>
    </source>
</evidence>
<gene>
    <name evidence="2" type="ORF">JZ751_024236</name>
</gene>
<protein>
    <submittedName>
        <fullName evidence="2">Uncharacterized protein</fullName>
    </submittedName>
</protein>
<feature type="compositionally biased region" description="Basic residues" evidence="1">
    <location>
        <begin position="96"/>
        <end position="106"/>
    </location>
</feature>
<dbReference type="Proteomes" id="UP000824540">
    <property type="component" value="Unassembled WGS sequence"/>
</dbReference>
<feature type="region of interest" description="Disordered" evidence="1">
    <location>
        <begin position="82"/>
        <end position="106"/>
    </location>
</feature>
<dbReference type="EMBL" id="JAFBMS010000059">
    <property type="protein sequence ID" value="KAG9339041.1"/>
    <property type="molecule type" value="Genomic_DNA"/>
</dbReference>
<name>A0A8T2NJA6_9TELE</name>
<evidence type="ECO:0000313" key="3">
    <source>
        <dbReference type="Proteomes" id="UP000824540"/>
    </source>
</evidence>
<accession>A0A8T2NJA6</accession>
<proteinExistence type="predicted"/>
<keyword evidence="3" id="KW-1185">Reference proteome</keyword>
<sequence length="106" mass="11564">MSNRVVCREASHAGSWYTASARCGGSRGVRPADPLPCQAGKLLLLLGDFRRRWRMRGSGASYLETLLLRLSWEARVGTVGRCSAPALGETGSDTRSRKRPSTRGEN</sequence>
<organism evidence="2 3">
    <name type="scientific">Albula glossodonta</name>
    <name type="common">roundjaw bonefish</name>
    <dbReference type="NCBI Taxonomy" id="121402"/>
    <lineage>
        <taxon>Eukaryota</taxon>
        <taxon>Metazoa</taxon>
        <taxon>Chordata</taxon>
        <taxon>Craniata</taxon>
        <taxon>Vertebrata</taxon>
        <taxon>Euteleostomi</taxon>
        <taxon>Actinopterygii</taxon>
        <taxon>Neopterygii</taxon>
        <taxon>Teleostei</taxon>
        <taxon>Albuliformes</taxon>
        <taxon>Albulidae</taxon>
        <taxon>Albula</taxon>
    </lineage>
</organism>
<comment type="caution">
    <text evidence="2">The sequence shown here is derived from an EMBL/GenBank/DDBJ whole genome shotgun (WGS) entry which is preliminary data.</text>
</comment>
<evidence type="ECO:0000256" key="1">
    <source>
        <dbReference type="SAM" id="MobiDB-lite"/>
    </source>
</evidence>
<dbReference type="AlphaFoldDB" id="A0A8T2NJA6"/>